<proteinExistence type="predicted"/>
<keyword evidence="3" id="KW-1185">Reference proteome</keyword>
<dbReference type="Pfam" id="PF25055">
    <property type="entry name" value="DUF7792"/>
    <property type="match status" value="1"/>
</dbReference>
<reference evidence="2 3" key="2">
    <citation type="submission" date="2019-11" db="EMBL/GenBank/DDBJ databases">
        <title>A de novo genome assembly of a pear dwarfing rootstock.</title>
        <authorList>
            <person name="Wang F."/>
            <person name="Wang J."/>
            <person name="Li S."/>
            <person name="Zhang Y."/>
            <person name="Fang M."/>
            <person name="Ma L."/>
            <person name="Zhao Y."/>
            <person name="Jiang S."/>
        </authorList>
    </citation>
    <scope>NUCLEOTIDE SEQUENCE [LARGE SCALE GENOMIC DNA]</scope>
    <source>
        <strain evidence="2">S2</strain>
        <tissue evidence="2">Leaf</tissue>
    </source>
</reference>
<dbReference type="Proteomes" id="UP000327157">
    <property type="component" value="Unassembled WGS sequence"/>
</dbReference>
<feature type="domain" description="DUF7792" evidence="1">
    <location>
        <begin position="2"/>
        <end position="89"/>
    </location>
</feature>
<evidence type="ECO:0000313" key="2">
    <source>
        <dbReference type="EMBL" id="KAB2604035.1"/>
    </source>
</evidence>
<dbReference type="PANTHER" id="PTHR46168:SF9">
    <property type="entry name" value="ARMADILLO REPEAT ONLY 2"/>
    <property type="match status" value="1"/>
</dbReference>
<evidence type="ECO:0000259" key="1">
    <source>
        <dbReference type="Pfam" id="PF25055"/>
    </source>
</evidence>
<sequence length="122" mass="14067">MLAGLLRQFLSRDLSVLGSYGRLQRLVLNGVEQILSRFLSKLLKRCPVSCTVIDKIKLCFTTTTPLSDFRIISRLLDNSIQDVSWILHLIWNCGYEYSTLPPIASNELILFIIWEQIAILRR</sequence>
<accession>A0A5N5FLK0</accession>
<dbReference type="AlphaFoldDB" id="A0A5N5FLK0"/>
<dbReference type="InterPro" id="IPR056694">
    <property type="entry name" value="DUF7792"/>
</dbReference>
<organism evidence="2 3">
    <name type="scientific">Pyrus ussuriensis x Pyrus communis</name>
    <dbReference type="NCBI Taxonomy" id="2448454"/>
    <lineage>
        <taxon>Eukaryota</taxon>
        <taxon>Viridiplantae</taxon>
        <taxon>Streptophyta</taxon>
        <taxon>Embryophyta</taxon>
        <taxon>Tracheophyta</taxon>
        <taxon>Spermatophyta</taxon>
        <taxon>Magnoliopsida</taxon>
        <taxon>eudicotyledons</taxon>
        <taxon>Gunneridae</taxon>
        <taxon>Pentapetalae</taxon>
        <taxon>rosids</taxon>
        <taxon>fabids</taxon>
        <taxon>Rosales</taxon>
        <taxon>Rosaceae</taxon>
        <taxon>Amygdaloideae</taxon>
        <taxon>Maleae</taxon>
        <taxon>Pyrus</taxon>
    </lineage>
</organism>
<evidence type="ECO:0000313" key="3">
    <source>
        <dbReference type="Proteomes" id="UP000327157"/>
    </source>
</evidence>
<dbReference type="EMBL" id="SMOL01000652">
    <property type="protein sequence ID" value="KAB2604035.1"/>
    <property type="molecule type" value="Genomic_DNA"/>
</dbReference>
<name>A0A5N5FLK0_9ROSA</name>
<gene>
    <name evidence="2" type="ORF">D8674_042384</name>
</gene>
<protein>
    <recommendedName>
        <fullName evidence="1">DUF7792 domain-containing protein</fullName>
    </recommendedName>
</protein>
<reference evidence="2 3" key="1">
    <citation type="submission" date="2019-09" db="EMBL/GenBank/DDBJ databases">
        <authorList>
            <person name="Ou C."/>
        </authorList>
    </citation>
    <scope>NUCLEOTIDE SEQUENCE [LARGE SCALE GENOMIC DNA]</scope>
    <source>
        <strain evidence="2">S2</strain>
        <tissue evidence="2">Leaf</tissue>
    </source>
</reference>
<comment type="caution">
    <text evidence="2">The sequence shown here is derived from an EMBL/GenBank/DDBJ whole genome shotgun (WGS) entry which is preliminary data.</text>
</comment>
<dbReference type="PANTHER" id="PTHR46168">
    <property type="entry name" value="ARMADILLO REPEAT ONLY 4"/>
    <property type="match status" value="1"/>
</dbReference>